<feature type="compositionally biased region" description="Basic and acidic residues" evidence="1">
    <location>
        <begin position="9"/>
        <end position="20"/>
    </location>
</feature>
<sequence>MDTAISEIYESREPAPDSKDTRVQIGDVGFIREGGFHLLFSAGSPLGERIRGEDVPSTFEPLAVGTPASKQPRRPGCVGTHTVQQVGTNDCAPVTTELALEADAEFSFELTGYRGAALVTRHQTYKKDSRLDSAFRKYTAHHYKSWVKFARDKQYGENLQPVLVYGFDMTRDFAMAAYSHEGISDQSDANHSISVPMFGSSAATFWLATVCVAAQDCQMPSFSDSSILPRGITTKSQILLMDRNYAVPPHDRVLLPRSLETQKASPPNSINVSS</sequence>
<keyword evidence="3" id="KW-1185">Reference proteome</keyword>
<dbReference type="OrthoDB" id="3222453at2759"/>
<organism evidence="2 3">
    <name type="scientific">Thelephora terrestris</name>
    <dbReference type="NCBI Taxonomy" id="56493"/>
    <lineage>
        <taxon>Eukaryota</taxon>
        <taxon>Fungi</taxon>
        <taxon>Dikarya</taxon>
        <taxon>Basidiomycota</taxon>
        <taxon>Agaricomycotina</taxon>
        <taxon>Agaricomycetes</taxon>
        <taxon>Thelephorales</taxon>
        <taxon>Thelephoraceae</taxon>
        <taxon>Thelephora</taxon>
    </lineage>
</organism>
<feature type="region of interest" description="Disordered" evidence="1">
    <location>
        <begin position="1"/>
        <end position="20"/>
    </location>
</feature>
<reference evidence="2" key="2">
    <citation type="submission" date="2020-11" db="EMBL/GenBank/DDBJ databases">
        <authorList>
            <consortium name="DOE Joint Genome Institute"/>
            <person name="Kuo A."/>
            <person name="Miyauchi S."/>
            <person name="Kiss E."/>
            <person name="Drula E."/>
            <person name="Kohler A."/>
            <person name="Sanchez-Garcia M."/>
            <person name="Andreopoulos B."/>
            <person name="Barry K.W."/>
            <person name="Bonito G."/>
            <person name="Buee M."/>
            <person name="Carver A."/>
            <person name="Chen C."/>
            <person name="Cichocki N."/>
            <person name="Clum A."/>
            <person name="Culley D."/>
            <person name="Crous P.W."/>
            <person name="Fauchery L."/>
            <person name="Girlanda M."/>
            <person name="Hayes R."/>
            <person name="Keri Z."/>
            <person name="Labutti K."/>
            <person name="Lipzen A."/>
            <person name="Lombard V."/>
            <person name="Magnuson J."/>
            <person name="Maillard F."/>
            <person name="Morin E."/>
            <person name="Murat C."/>
            <person name="Nolan M."/>
            <person name="Ohm R."/>
            <person name="Pangilinan J."/>
            <person name="Pereira M."/>
            <person name="Perotto S."/>
            <person name="Peter M."/>
            <person name="Riley R."/>
            <person name="Sitrit Y."/>
            <person name="Stielow B."/>
            <person name="Szollosi G."/>
            <person name="Zifcakova L."/>
            <person name="Stursova M."/>
            <person name="Spatafora J.W."/>
            <person name="Tedersoo L."/>
            <person name="Vaario L.-M."/>
            <person name="Yamada A."/>
            <person name="Yan M."/>
            <person name="Wang P."/>
            <person name="Xu J."/>
            <person name="Bruns T."/>
            <person name="Baldrian P."/>
            <person name="Vilgalys R."/>
            <person name="Henrissat B."/>
            <person name="Grigoriev I.V."/>
            <person name="Hibbett D."/>
            <person name="Nagy L.G."/>
            <person name="Martin F.M."/>
        </authorList>
    </citation>
    <scope>NUCLEOTIDE SEQUENCE</scope>
    <source>
        <strain evidence="2">UH-Tt-Lm1</strain>
    </source>
</reference>
<protein>
    <submittedName>
        <fullName evidence="2">Uncharacterized protein</fullName>
    </submittedName>
</protein>
<gene>
    <name evidence="2" type="ORF">BJ322DRAFT_494418</name>
</gene>
<evidence type="ECO:0000256" key="1">
    <source>
        <dbReference type="SAM" id="MobiDB-lite"/>
    </source>
</evidence>
<dbReference type="Proteomes" id="UP000736335">
    <property type="component" value="Unassembled WGS sequence"/>
</dbReference>
<proteinExistence type="predicted"/>
<accession>A0A9P6H3E1</accession>
<dbReference type="AlphaFoldDB" id="A0A9P6H3E1"/>
<reference evidence="2" key="1">
    <citation type="journal article" date="2020" name="Nat. Commun.">
        <title>Large-scale genome sequencing of mycorrhizal fungi provides insights into the early evolution of symbiotic traits.</title>
        <authorList>
            <person name="Miyauchi S."/>
            <person name="Kiss E."/>
            <person name="Kuo A."/>
            <person name="Drula E."/>
            <person name="Kohler A."/>
            <person name="Sanchez-Garcia M."/>
            <person name="Morin E."/>
            <person name="Andreopoulos B."/>
            <person name="Barry K.W."/>
            <person name="Bonito G."/>
            <person name="Buee M."/>
            <person name="Carver A."/>
            <person name="Chen C."/>
            <person name="Cichocki N."/>
            <person name="Clum A."/>
            <person name="Culley D."/>
            <person name="Crous P.W."/>
            <person name="Fauchery L."/>
            <person name="Girlanda M."/>
            <person name="Hayes R.D."/>
            <person name="Keri Z."/>
            <person name="LaButti K."/>
            <person name="Lipzen A."/>
            <person name="Lombard V."/>
            <person name="Magnuson J."/>
            <person name="Maillard F."/>
            <person name="Murat C."/>
            <person name="Nolan M."/>
            <person name="Ohm R.A."/>
            <person name="Pangilinan J."/>
            <person name="Pereira M.F."/>
            <person name="Perotto S."/>
            <person name="Peter M."/>
            <person name="Pfister S."/>
            <person name="Riley R."/>
            <person name="Sitrit Y."/>
            <person name="Stielow J.B."/>
            <person name="Szollosi G."/>
            <person name="Zifcakova L."/>
            <person name="Stursova M."/>
            <person name="Spatafora J.W."/>
            <person name="Tedersoo L."/>
            <person name="Vaario L.M."/>
            <person name="Yamada A."/>
            <person name="Yan M."/>
            <person name="Wang P."/>
            <person name="Xu J."/>
            <person name="Bruns T."/>
            <person name="Baldrian P."/>
            <person name="Vilgalys R."/>
            <person name="Dunand C."/>
            <person name="Henrissat B."/>
            <person name="Grigoriev I.V."/>
            <person name="Hibbett D."/>
            <person name="Nagy L.G."/>
            <person name="Martin F.M."/>
        </authorList>
    </citation>
    <scope>NUCLEOTIDE SEQUENCE</scope>
    <source>
        <strain evidence="2">UH-Tt-Lm1</strain>
    </source>
</reference>
<comment type="caution">
    <text evidence="2">The sequence shown here is derived from an EMBL/GenBank/DDBJ whole genome shotgun (WGS) entry which is preliminary data.</text>
</comment>
<dbReference type="EMBL" id="WIUZ02000023">
    <property type="protein sequence ID" value="KAF9778332.1"/>
    <property type="molecule type" value="Genomic_DNA"/>
</dbReference>
<evidence type="ECO:0000313" key="3">
    <source>
        <dbReference type="Proteomes" id="UP000736335"/>
    </source>
</evidence>
<evidence type="ECO:0000313" key="2">
    <source>
        <dbReference type="EMBL" id="KAF9778332.1"/>
    </source>
</evidence>
<name>A0A9P6H3E1_9AGAM</name>